<dbReference type="Proteomes" id="UP001281447">
    <property type="component" value="Unassembled WGS sequence"/>
</dbReference>
<protein>
    <submittedName>
        <fullName evidence="3">Enoyl-CoA hydratase</fullName>
        <ecNumber evidence="3">4.2.1.17</ecNumber>
    </submittedName>
</protein>
<dbReference type="InterPro" id="IPR001753">
    <property type="entry name" value="Enoyl-CoA_hydra/iso"/>
</dbReference>
<dbReference type="Gene3D" id="1.10.12.10">
    <property type="entry name" value="Lyase 2-enoyl-coa Hydratase, Chain A, domain 2"/>
    <property type="match status" value="1"/>
</dbReference>
<dbReference type="Pfam" id="PF00378">
    <property type="entry name" value="ECH_1"/>
    <property type="match status" value="1"/>
</dbReference>
<proteinExistence type="inferred from homology"/>
<dbReference type="RefSeq" id="WP_390352449.1">
    <property type="nucleotide sequence ID" value="NZ_JBHUIZ010000003.1"/>
</dbReference>
<dbReference type="CDD" id="cd06558">
    <property type="entry name" value="crotonase-like"/>
    <property type="match status" value="1"/>
</dbReference>
<evidence type="ECO:0000313" key="3">
    <source>
        <dbReference type="EMBL" id="MDY0395998.1"/>
    </source>
</evidence>
<sequence>MLRTVIYQSKEGISYIQLNRPEQFNALNREMLDALLHALQETEQNTDRIMILTGGGKAFCAGGDIKMMKDFAEKKEFETVMSLIEEIVLTLYRMPKLTIAAIHGSAVGLGLSLALACDYVIANKEAQMGMLFIGIGLAPDGGGHFFLEQRIGLNAAKQFIWSGNTVSAAEARNIQLIDNITEGEVLSAGQKIAGKLQHSPLIAMLQTKALYHHQNMDKLKNILVAEKENQWYLRNTSDHAEGVQAFLQKRKPVFNGE</sequence>
<gene>
    <name evidence="3" type="ORF">RWE15_18525</name>
</gene>
<evidence type="ECO:0000256" key="1">
    <source>
        <dbReference type="ARBA" id="ARBA00005254"/>
    </source>
</evidence>
<keyword evidence="2" id="KW-0472">Membrane</keyword>
<dbReference type="InterPro" id="IPR014748">
    <property type="entry name" value="Enoyl-CoA_hydra_C"/>
</dbReference>
<keyword evidence="2" id="KW-1133">Transmembrane helix</keyword>
<accession>A0ABU5CAX7</accession>
<feature type="transmembrane region" description="Helical" evidence="2">
    <location>
        <begin position="97"/>
        <end position="122"/>
    </location>
</feature>
<reference evidence="3 4" key="1">
    <citation type="submission" date="2023-10" db="EMBL/GenBank/DDBJ databases">
        <title>Virgibacillus halophilus 5B73C genome.</title>
        <authorList>
            <person name="Miliotis G."/>
            <person name="Sengupta P."/>
            <person name="Hameed A."/>
            <person name="Chuvochina M."/>
            <person name="Mcdonagh F."/>
            <person name="Simpson A.C."/>
            <person name="Singh N.K."/>
            <person name="Rekha P.D."/>
            <person name="Raman K."/>
            <person name="Hugenholtz P."/>
            <person name="Venkateswaran K."/>
        </authorList>
    </citation>
    <scope>NUCLEOTIDE SEQUENCE [LARGE SCALE GENOMIC DNA]</scope>
    <source>
        <strain evidence="3 4">5B73C</strain>
    </source>
</reference>
<dbReference type="Gene3D" id="3.90.226.10">
    <property type="entry name" value="2-enoyl-CoA Hydratase, Chain A, domain 1"/>
    <property type="match status" value="1"/>
</dbReference>
<keyword evidence="2" id="KW-0812">Transmembrane</keyword>
<comment type="caution">
    <text evidence="3">The sequence shown here is derived from an EMBL/GenBank/DDBJ whole genome shotgun (WGS) entry which is preliminary data.</text>
</comment>
<name>A0ABU5CAX7_9BACI</name>
<keyword evidence="3" id="KW-0456">Lyase</keyword>
<dbReference type="EMBL" id="JAWDIP010000004">
    <property type="protein sequence ID" value="MDY0395998.1"/>
    <property type="molecule type" value="Genomic_DNA"/>
</dbReference>
<evidence type="ECO:0000256" key="2">
    <source>
        <dbReference type="SAM" id="Phobius"/>
    </source>
</evidence>
<dbReference type="EC" id="4.2.1.17" evidence="3"/>
<evidence type="ECO:0000313" key="4">
    <source>
        <dbReference type="Proteomes" id="UP001281447"/>
    </source>
</evidence>
<dbReference type="PANTHER" id="PTHR43459:SF1">
    <property type="entry name" value="EG:BACN32G11.4 PROTEIN"/>
    <property type="match status" value="1"/>
</dbReference>
<dbReference type="InterPro" id="IPR029045">
    <property type="entry name" value="ClpP/crotonase-like_dom_sf"/>
</dbReference>
<keyword evidence="4" id="KW-1185">Reference proteome</keyword>
<dbReference type="SUPFAM" id="SSF52096">
    <property type="entry name" value="ClpP/crotonase"/>
    <property type="match status" value="1"/>
</dbReference>
<dbReference type="GO" id="GO:0004300">
    <property type="term" value="F:enoyl-CoA hydratase activity"/>
    <property type="evidence" value="ECO:0007669"/>
    <property type="project" value="UniProtKB-EC"/>
</dbReference>
<organism evidence="3 4">
    <name type="scientific">Tigheibacillus halophilus</name>
    <dbReference type="NCBI Taxonomy" id="361280"/>
    <lineage>
        <taxon>Bacteria</taxon>
        <taxon>Bacillati</taxon>
        <taxon>Bacillota</taxon>
        <taxon>Bacilli</taxon>
        <taxon>Bacillales</taxon>
        <taxon>Bacillaceae</taxon>
        <taxon>Tigheibacillus</taxon>
    </lineage>
</organism>
<comment type="similarity">
    <text evidence="1">Belongs to the enoyl-CoA hydratase/isomerase family.</text>
</comment>
<dbReference type="PANTHER" id="PTHR43459">
    <property type="entry name" value="ENOYL-COA HYDRATASE"/>
    <property type="match status" value="1"/>
</dbReference>
<dbReference type="NCBIfam" id="NF005804">
    <property type="entry name" value="PRK07659.1"/>
    <property type="match status" value="1"/>
</dbReference>